<dbReference type="InterPro" id="IPR034804">
    <property type="entry name" value="SQR/QFR_C/D"/>
</dbReference>
<feature type="transmembrane region" description="Helical" evidence="1">
    <location>
        <begin position="153"/>
        <end position="181"/>
    </location>
</feature>
<gene>
    <name evidence="2" type="ORF">MEBOL_004514</name>
</gene>
<keyword evidence="1" id="KW-0472">Membrane</keyword>
<keyword evidence="1" id="KW-1133">Transmembrane helix</keyword>
<dbReference type="SUPFAM" id="SSF81343">
    <property type="entry name" value="Fumarate reductase respiratory complex transmembrane subunits"/>
    <property type="match status" value="1"/>
</dbReference>
<dbReference type="GO" id="GO:0016020">
    <property type="term" value="C:membrane"/>
    <property type="evidence" value="ECO:0007669"/>
    <property type="project" value="InterPro"/>
</dbReference>
<dbReference type="EMBL" id="CP022163">
    <property type="protein sequence ID" value="ATB31052.1"/>
    <property type="molecule type" value="Genomic_DNA"/>
</dbReference>
<protein>
    <submittedName>
        <fullName evidence="2">Succinate dehydrogenase</fullName>
    </submittedName>
</protein>
<organism evidence="2 3">
    <name type="scientific">Melittangium boletus DSM 14713</name>
    <dbReference type="NCBI Taxonomy" id="1294270"/>
    <lineage>
        <taxon>Bacteria</taxon>
        <taxon>Pseudomonadati</taxon>
        <taxon>Myxococcota</taxon>
        <taxon>Myxococcia</taxon>
        <taxon>Myxococcales</taxon>
        <taxon>Cystobacterineae</taxon>
        <taxon>Archangiaceae</taxon>
        <taxon>Melittangium</taxon>
    </lineage>
</organism>
<evidence type="ECO:0000313" key="3">
    <source>
        <dbReference type="Proteomes" id="UP000217289"/>
    </source>
</evidence>
<keyword evidence="1" id="KW-0812">Transmembrane</keyword>
<dbReference type="Proteomes" id="UP000217289">
    <property type="component" value="Chromosome"/>
</dbReference>
<dbReference type="KEGG" id="mbd:MEBOL_004514"/>
<reference evidence="2 3" key="1">
    <citation type="submission" date="2017-06" db="EMBL/GenBank/DDBJ databases">
        <authorList>
            <person name="Kim H.J."/>
            <person name="Triplett B.A."/>
        </authorList>
    </citation>
    <scope>NUCLEOTIDE SEQUENCE [LARGE SCALE GENOMIC DNA]</scope>
    <source>
        <strain evidence="2 3">DSM 14713</strain>
    </source>
</reference>
<feature type="transmembrane region" description="Helical" evidence="1">
    <location>
        <begin position="193"/>
        <end position="213"/>
    </location>
</feature>
<evidence type="ECO:0000313" key="2">
    <source>
        <dbReference type="EMBL" id="ATB31052.1"/>
    </source>
</evidence>
<dbReference type="RefSeq" id="WP_095979430.1">
    <property type="nucleotide sequence ID" value="NZ_CP022163.1"/>
</dbReference>
<proteinExistence type="predicted"/>
<dbReference type="Gene3D" id="1.20.1300.10">
    <property type="entry name" value="Fumarate reductase/succinate dehydrogenase, transmembrane subunit"/>
    <property type="match status" value="1"/>
</dbReference>
<sequence>MSTQAAAAALPQKTPLLQSRLGSFLAVVPLSIWVVNHLWDNLAAFQGAQAWQTAVTEYKHPYSQILTFIIVLLPLLFHTGWGIVRLLSFRPNNLAYNNYGNLKYILQRIASVGVLAFLGAHIWLAFLQPRLVYGAVEPFAAISYEMRWHPPTLIVYTLGILGTAYHLANGLQGFAMGWGLLASERSMRRFEPWTIVIFLVLLAMGWGVLYAMFQAGGTEAIMQAREAIVRTRGDMH</sequence>
<dbReference type="AlphaFoldDB" id="A0A250IIP9"/>
<name>A0A250IIP9_9BACT</name>
<accession>A0A250IIP9</accession>
<evidence type="ECO:0000256" key="1">
    <source>
        <dbReference type="SAM" id="Phobius"/>
    </source>
</evidence>
<feature type="transmembrane region" description="Helical" evidence="1">
    <location>
        <begin position="65"/>
        <end position="84"/>
    </location>
</feature>
<dbReference type="OrthoDB" id="5500238at2"/>
<keyword evidence="3" id="KW-1185">Reference proteome</keyword>
<feature type="transmembrane region" description="Helical" evidence="1">
    <location>
        <begin position="105"/>
        <end position="126"/>
    </location>
</feature>
<feature type="transmembrane region" description="Helical" evidence="1">
    <location>
        <begin position="21"/>
        <end position="39"/>
    </location>
</feature>